<feature type="compositionally biased region" description="Basic and acidic residues" evidence="1">
    <location>
        <begin position="152"/>
        <end position="167"/>
    </location>
</feature>
<dbReference type="Proteomes" id="UP001596312">
    <property type="component" value="Unassembled WGS sequence"/>
</dbReference>
<dbReference type="AlphaFoldDB" id="A0ABD5V0E5"/>
<evidence type="ECO:0000256" key="1">
    <source>
        <dbReference type="SAM" id="MobiDB-lite"/>
    </source>
</evidence>
<evidence type="ECO:0008006" key="4">
    <source>
        <dbReference type="Google" id="ProtNLM"/>
    </source>
</evidence>
<feature type="compositionally biased region" description="Acidic residues" evidence="1">
    <location>
        <begin position="168"/>
        <end position="177"/>
    </location>
</feature>
<dbReference type="EMBL" id="JBHSXQ010000002">
    <property type="protein sequence ID" value="MFC6904963.1"/>
    <property type="molecule type" value="Genomic_DNA"/>
</dbReference>
<dbReference type="RefSeq" id="WP_340603478.1">
    <property type="nucleotide sequence ID" value="NZ_JBBMXV010000002.1"/>
</dbReference>
<comment type="caution">
    <text evidence="2">The sequence shown here is derived from an EMBL/GenBank/DDBJ whole genome shotgun (WGS) entry which is preliminary data.</text>
</comment>
<accession>A0ABD5V0E5</accession>
<reference evidence="2 3" key="1">
    <citation type="journal article" date="2019" name="Int. J. Syst. Evol. Microbiol.">
        <title>The Global Catalogue of Microorganisms (GCM) 10K type strain sequencing project: providing services to taxonomists for standard genome sequencing and annotation.</title>
        <authorList>
            <consortium name="The Broad Institute Genomics Platform"/>
            <consortium name="The Broad Institute Genome Sequencing Center for Infectious Disease"/>
            <person name="Wu L."/>
            <person name="Ma J."/>
        </authorList>
    </citation>
    <scope>NUCLEOTIDE SEQUENCE [LARGE SCALE GENOMIC DNA]</scope>
    <source>
        <strain evidence="2 3">CGMCC 1.3240</strain>
    </source>
</reference>
<sequence>MVDDISADQVEKWLDDRVVQDVERTTDNAAEYSIQCRLSHIPLNVIKEDTWGPLRVVGRAAFDTERTAAVIADPDQRYELLSRIGPVFAATPGFYTFLDEEESSTEFPNVDSLQFEHRIYPDGATQQELMSGLMAIATAIKYVQNTVAAIRRHETETETETETRDGGEGESESEEES</sequence>
<keyword evidence="3" id="KW-1185">Reference proteome</keyword>
<organism evidence="2 3">
    <name type="scientific">Halalkalicoccus tibetensis</name>
    <dbReference type="NCBI Taxonomy" id="175632"/>
    <lineage>
        <taxon>Archaea</taxon>
        <taxon>Methanobacteriati</taxon>
        <taxon>Methanobacteriota</taxon>
        <taxon>Stenosarchaea group</taxon>
        <taxon>Halobacteria</taxon>
        <taxon>Halobacteriales</taxon>
        <taxon>Halococcaceae</taxon>
        <taxon>Halalkalicoccus</taxon>
    </lineage>
</organism>
<protein>
    <recommendedName>
        <fullName evidence="4">Polyketide cyclase / dehydrase and lipid transport</fullName>
    </recommendedName>
</protein>
<feature type="region of interest" description="Disordered" evidence="1">
    <location>
        <begin position="152"/>
        <end position="177"/>
    </location>
</feature>
<proteinExistence type="predicted"/>
<evidence type="ECO:0000313" key="3">
    <source>
        <dbReference type="Proteomes" id="UP001596312"/>
    </source>
</evidence>
<evidence type="ECO:0000313" key="2">
    <source>
        <dbReference type="EMBL" id="MFC6904963.1"/>
    </source>
</evidence>
<gene>
    <name evidence="2" type="ORF">ACFQGH_07075</name>
</gene>
<dbReference type="Gene3D" id="3.30.1460.10">
    <property type="match status" value="1"/>
</dbReference>
<name>A0ABD5V0E5_9EURY</name>